<evidence type="ECO:0000313" key="3">
    <source>
        <dbReference type="Proteomes" id="UP000711736"/>
    </source>
</evidence>
<sequence length="56" mass="5674">MVDQMVIAGAALAADWQNALIATGGTLGKAAIVMVVVAIGGAAIDAVARFIKNRFM</sequence>
<organism evidence="2 3">
    <name type="scientific">Bifidobacterium colobi</name>
    <dbReference type="NCBI Taxonomy" id="2809026"/>
    <lineage>
        <taxon>Bacteria</taxon>
        <taxon>Bacillati</taxon>
        <taxon>Actinomycetota</taxon>
        <taxon>Actinomycetes</taxon>
        <taxon>Bifidobacteriales</taxon>
        <taxon>Bifidobacteriaceae</taxon>
        <taxon>Bifidobacterium</taxon>
    </lineage>
</organism>
<evidence type="ECO:0000313" key="2">
    <source>
        <dbReference type="EMBL" id="MBT1175799.1"/>
    </source>
</evidence>
<keyword evidence="1" id="KW-0812">Transmembrane</keyword>
<reference evidence="2 3" key="1">
    <citation type="journal article" date="2021" name="Environ. Microbiol.">
        <title>Genetic insights into the dark matter of the mammalian gut microbiota through targeted genome reconstruction.</title>
        <authorList>
            <person name="Lugli G.A."/>
            <person name="Alessandri G."/>
            <person name="Milani C."/>
            <person name="Viappiani A."/>
            <person name="Fontana F."/>
            <person name="Tarracchini C."/>
            <person name="Mancabelli L."/>
            <person name="Argentini C."/>
            <person name="Ruiz L."/>
            <person name="Margolles A."/>
            <person name="van Sinderen D."/>
            <person name="Turroni F."/>
            <person name="Ventura M."/>
        </authorList>
    </citation>
    <scope>NUCLEOTIDE SEQUENCE [LARGE SCALE GENOMIC DNA]</scope>
    <source>
        <strain evidence="2 3">LC6</strain>
    </source>
</reference>
<name>A0ABS5UXH3_9BIFI</name>
<accession>A0ABS5UXH3</accession>
<keyword evidence="1" id="KW-0472">Membrane</keyword>
<comment type="caution">
    <text evidence="2">The sequence shown here is derived from an EMBL/GenBank/DDBJ whole genome shotgun (WGS) entry which is preliminary data.</text>
</comment>
<gene>
    <name evidence="2" type="ORF">JS530_09870</name>
</gene>
<feature type="transmembrane region" description="Helical" evidence="1">
    <location>
        <begin position="31"/>
        <end position="51"/>
    </location>
</feature>
<dbReference type="EMBL" id="JAFEJU010000009">
    <property type="protein sequence ID" value="MBT1175799.1"/>
    <property type="molecule type" value="Genomic_DNA"/>
</dbReference>
<keyword evidence="3" id="KW-1185">Reference proteome</keyword>
<keyword evidence="1" id="KW-1133">Transmembrane helix</keyword>
<dbReference type="RefSeq" id="WP_214376993.1">
    <property type="nucleotide sequence ID" value="NZ_JAFEJU010000009.1"/>
</dbReference>
<protein>
    <submittedName>
        <fullName evidence="2">Uncharacterized protein</fullName>
    </submittedName>
</protein>
<proteinExistence type="predicted"/>
<dbReference type="Proteomes" id="UP000711736">
    <property type="component" value="Unassembled WGS sequence"/>
</dbReference>
<evidence type="ECO:0000256" key="1">
    <source>
        <dbReference type="SAM" id="Phobius"/>
    </source>
</evidence>